<dbReference type="InterPro" id="IPR000595">
    <property type="entry name" value="cNMP-bd_dom"/>
</dbReference>
<protein>
    <submittedName>
        <fullName evidence="4">FAD-dependent oxidoreductase</fullName>
    </submittedName>
</protein>
<dbReference type="Pfam" id="PF07992">
    <property type="entry name" value="Pyr_redox_2"/>
    <property type="match status" value="1"/>
</dbReference>
<dbReference type="PRINTS" id="PR00469">
    <property type="entry name" value="PNDRDTASEII"/>
</dbReference>
<keyword evidence="2" id="KW-0560">Oxidoreductase</keyword>
<sequence length="568" mass="60934">MVNFDTVRSAVLFASLNDQQCTNVVNQSAEIEVASNGYLTYEGEAPAFYYFLTGTFELTKRVGAVEQLVHTRTAGEHIGEVPILLGTAFPVSVRAVGPARVLRLDAQDFRRLMADLPDFARTITEEMMPSLIGLQKLALRIPTSQVTLYGHPWDPAAYALRDFLARNNVLFTWAATSSTMPIRTDLGREVVASEHALYARLHDGTLLADPTLRNLATSLGMRTTPADQVYDLAIVGAGPAGLSAAVYAASEGLRTLLIEREAPGGQAGTSSRIENYLGFPAGIAGDDLGRKAFEQAERLGADIVITRNVVALRTGGDQQHELVLDGDEVVRTRAVLLATGVDWRRLRVPEIDRFLGCGVFYGAARTEAATARDQDVYLVGGGNSAGQAAMFFSGYARQVTLLVRKSGLAASMSHYLIDQLATKANVRVEPYTEVTGVAGRQHLEAISVTNLLTNETTLRPTSVLIVLIGADARTAWLPEAVARDEQGGVLTGAVVRTHMVPKWPLTRDPFFLETSLPGVFAAGDVRAGSVKRVAAGVGEGGVAVSCVHDYFESLLVALPSSEPAPVQK</sequence>
<dbReference type="PROSITE" id="PS50042">
    <property type="entry name" value="CNMP_BINDING_3"/>
    <property type="match status" value="1"/>
</dbReference>
<evidence type="ECO:0000259" key="3">
    <source>
        <dbReference type="PROSITE" id="PS50042"/>
    </source>
</evidence>
<accession>A0ABU9LZ00</accession>
<dbReference type="InterPro" id="IPR050097">
    <property type="entry name" value="Ferredoxin-NADP_redctase_2"/>
</dbReference>
<dbReference type="PRINTS" id="PR00368">
    <property type="entry name" value="FADPNR"/>
</dbReference>
<organism evidence="4 5">
    <name type="scientific">Hymenobacter segetis</name>
    <dbReference type="NCBI Taxonomy" id="2025509"/>
    <lineage>
        <taxon>Bacteria</taxon>
        <taxon>Pseudomonadati</taxon>
        <taxon>Bacteroidota</taxon>
        <taxon>Cytophagia</taxon>
        <taxon>Cytophagales</taxon>
        <taxon>Hymenobacteraceae</taxon>
        <taxon>Hymenobacter</taxon>
    </lineage>
</organism>
<dbReference type="RefSeq" id="WP_342298869.1">
    <property type="nucleotide sequence ID" value="NZ_JBCEVZ010000032.1"/>
</dbReference>
<dbReference type="SUPFAM" id="SSF51206">
    <property type="entry name" value="cAMP-binding domain-like"/>
    <property type="match status" value="1"/>
</dbReference>
<dbReference type="Proteomes" id="UP001479606">
    <property type="component" value="Unassembled WGS sequence"/>
</dbReference>
<dbReference type="Pfam" id="PF00027">
    <property type="entry name" value="cNMP_binding"/>
    <property type="match status" value="1"/>
</dbReference>
<evidence type="ECO:0000313" key="4">
    <source>
        <dbReference type="EMBL" id="MEL5995210.1"/>
    </source>
</evidence>
<gene>
    <name evidence="4" type="ORF">AAFH49_13405</name>
</gene>
<dbReference type="SMART" id="SM00100">
    <property type="entry name" value="cNMP"/>
    <property type="match status" value="1"/>
</dbReference>
<dbReference type="InterPro" id="IPR036188">
    <property type="entry name" value="FAD/NAD-bd_sf"/>
</dbReference>
<dbReference type="EMBL" id="JBCEVZ010000032">
    <property type="protein sequence ID" value="MEL5995210.1"/>
    <property type="molecule type" value="Genomic_DNA"/>
</dbReference>
<comment type="caution">
    <text evidence="4">The sequence shown here is derived from an EMBL/GenBank/DDBJ whole genome shotgun (WGS) entry which is preliminary data.</text>
</comment>
<evidence type="ECO:0000256" key="2">
    <source>
        <dbReference type="ARBA" id="ARBA00023002"/>
    </source>
</evidence>
<dbReference type="Gene3D" id="3.50.50.60">
    <property type="entry name" value="FAD/NAD(P)-binding domain"/>
    <property type="match status" value="2"/>
</dbReference>
<dbReference type="CDD" id="cd00038">
    <property type="entry name" value="CAP_ED"/>
    <property type="match status" value="1"/>
</dbReference>
<reference evidence="4 5" key="1">
    <citation type="journal article" date="2018" name="Arch. Microbiol.">
        <title>Hymenobacter segetis sp. nov., isolated from soil.</title>
        <authorList>
            <person name="Ten L.N."/>
            <person name="Lim S.J."/>
            <person name="Kim B.O."/>
            <person name="Kang I.K."/>
            <person name="Jung H.Y."/>
        </authorList>
    </citation>
    <scope>NUCLEOTIDE SEQUENCE [LARGE SCALE GENOMIC DNA]</scope>
    <source>
        <strain evidence="4 5">S7-3-11</strain>
    </source>
</reference>
<name>A0ABU9LZ00_9BACT</name>
<evidence type="ECO:0000313" key="5">
    <source>
        <dbReference type="Proteomes" id="UP001479606"/>
    </source>
</evidence>
<evidence type="ECO:0000256" key="1">
    <source>
        <dbReference type="ARBA" id="ARBA00022630"/>
    </source>
</evidence>
<feature type="domain" description="Cyclic nucleotide-binding" evidence="3">
    <location>
        <begin position="12"/>
        <end position="130"/>
    </location>
</feature>
<keyword evidence="1" id="KW-0285">Flavoprotein</keyword>
<dbReference type="Gene3D" id="2.60.120.10">
    <property type="entry name" value="Jelly Rolls"/>
    <property type="match status" value="1"/>
</dbReference>
<dbReference type="InterPro" id="IPR014710">
    <property type="entry name" value="RmlC-like_jellyroll"/>
</dbReference>
<proteinExistence type="predicted"/>
<keyword evidence="5" id="KW-1185">Reference proteome</keyword>
<dbReference type="PANTHER" id="PTHR48105">
    <property type="entry name" value="THIOREDOXIN REDUCTASE 1-RELATED-RELATED"/>
    <property type="match status" value="1"/>
</dbReference>
<dbReference type="InterPro" id="IPR023753">
    <property type="entry name" value="FAD/NAD-binding_dom"/>
</dbReference>
<dbReference type="SUPFAM" id="SSF51905">
    <property type="entry name" value="FAD/NAD(P)-binding domain"/>
    <property type="match status" value="1"/>
</dbReference>
<dbReference type="InterPro" id="IPR018490">
    <property type="entry name" value="cNMP-bd_dom_sf"/>
</dbReference>